<reference evidence="2 3" key="1">
    <citation type="submission" date="2013-05" db="EMBL/GenBank/DDBJ databases">
        <title>Draft genome sequence of Rubidibacter lacunae KORDI 51-2.</title>
        <authorList>
            <person name="Choi D.H."/>
            <person name="Noh J.H."/>
            <person name="Kwon K.-K."/>
            <person name="Lee J.-H."/>
            <person name="Ryu J.-Y."/>
        </authorList>
    </citation>
    <scope>NUCLEOTIDE SEQUENCE [LARGE SCALE GENOMIC DNA]</scope>
    <source>
        <strain evidence="2 3">KORDI 51-2</strain>
    </source>
</reference>
<keyword evidence="2" id="KW-0378">Hydrolase</keyword>
<dbReference type="GO" id="GO:0016798">
    <property type="term" value="F:hydrolase activity, acting on glycosyl bonds"/>
    <property type="evidence" value="ECO:0007669"/>
    <property type="project" value="UniProtKB-KW"/>
</dbReference>
<dbReference type="Pfam" id="PF00128">
    <property type="entry name" value="Alpha-amylase"/>
    <property type="match status" value="1"/>
</dbReference>
<dbReference type="SUPFAM" id="SSF51445">
    <property type="entry name" value="(Trans)glycosidases"/>
    <property type="match status" value="1"/>
</dbReference>
<dbReference type="CDD" id="cd11352">
    <property type="entry name" value="AmyAc_5"/>
    <property type="match status" value="1"/>
</dbReference>
<dbReference type="OrthoDB" id="9805159at2"/>
<evidence type="ECO:0000313" key="2">
    <source>
        <dbReference type="EMBL" id="ERN41447.1"/>
    </source>
</evidence>
<dbReference type="STRING" id="582515.KR51_00020210"/>
<dbReference type="eggNOG" id="COG0366">
    <property type="taxonomic scope" value="Bacteria"/>
</dbReference>
<dbReference type="PATRIC" id="fig|582515.4.peg.2274"/>
<dbReference type="InParanoid" id="U5DKK8"/>
<sequence>MVVTRIEEKFPLRLADVDLTPRGRVHPSPQSWRDQFLYQLLPDRFSDGRESSRPLYDSDRPEIHRTRDKTRWMNAGRQFMGGTIRGIQSKLDYLQNLGVTALWLNPPWRQRAEQKTYHGYGIQNFLDIDPRFGTRQDLRNLVDAAHDRGMYVILDVIYNHSGSNWFYRDESTGEPCTMLPYRGWPPYAIHGYRTTEGKSIAQPVNLDDGVWPEEFQNPDWYTRAGQIVNWDRPGWEDPMSPMAEYRRGDFFELRDLNLENPEAIAGLIEVYQYWIAVSDCDGFRVDAVKHVSPQDSYRFCLAIHEYAQYIGKDNFLLTGEITDLSMVAGYMDMFGRNLDAVLDIIVAPNALTSTVKGLDHPSSFFDLFDATKRGGTYRQIGFYHVSVLDDHDMSSRPRKDRFAAHGDSLPNRYQQVAHAVGVQLTMPGIPSLYYGTEQAFDGSEDYHDYSIEPEHAYIDRYIRESMFGSEFGAFGTEGCHFFNPDHPTYLRIAAIAKLRNGDDRVGKALRRGHHYLRETSFAGYPFGIPGAGELLAWSQILFDIEVIVVLNTHGLESRGAAVTVDSTLHPVGSDLTVLYRGDWSDTRLRNPIASETLTVETAAGRAIIRAELPPSGMLIAS</sequence>
<evidence type="ECO:0000259" key="1">
    <source>
        <dbReference type="SMART" id="SM00642"/>
    </source>
</evidence>
<dbReference type="PANTHER" id="PTHR10357">
    <property type="entry name" value="ALPHA-AMYLASE FAMILY MEMBER"/>
    <property type="match status" value="1"/>
</dbReference>
<dbReference type="PANTHER" id="PTHR10357:SF209">
    <property type="entry name" value="PERIPLASMIC ALPHA-AMYLASE"/>
    <property type="match status" value="1"/>
</dbReference>
<keyword evidence="2" id="KW-0326">Glycosidase</keyword>
<dbReference type="Proteomes" id="UP000016960">
    <property type="component" value="Unassembled WGS sequence"/>
</dbReference>
<proteinExistence type="predicted"/>
<dbReference type="Gene3D" id="3.20.20.80">
    <property type="entry name" value="Glycosidases"/>
    <property type="match status" value="1"/>
</dbReference>
<protein>
    <submittedName>
        <fullName evidence="2">Glycosidase</fullName>
    </submittedName>
</protein>
<evidence type="ECO:0000313" key="3">
    <source>
        <dbReference type="Proteomes" id="UP000016960"/>
    </source>
</evidence>
<dbReference type="GO" id="GO:0005975">
    <property type="term" value="P:carbohydrate metabolic process"/>
    <property type="evidence" value="ECO:0007669"/>
    <property type="project" value="InterPro"/>
</dbReference>
<dbReference type="EMBL" id="ASSJ01000049">
    <property type="protein sequence ID" value="ERN41447.1"/>
    <property type="molecule type" value="Genomic_DNA"/>
</dbReference>
<dbReference type="SMART" id="SM00642">
    <property type="entry name" value="Aamy"/>
    <property type="match status" value="1"/>
</dbReference>
<accession>U5DKK8</accession>
<dbReference type="RefSeq" id="WP_022607004.1">
    <property type="nucleotide sequence ID" value="NZ_ASSJ01000049.1"/>
</dbReference>
<name>U5DKK8_9CHRO</name>
<organism evidence="2 3">
    <name type="scientific">Rubidibacter lacunae KORDI 51-2</name>
    <dbReference type="NCBI Taxonomy" id="582515"/>
    <lineage>
        <taxon>Bacteria</taxon>
        <taxon>Bacillati</taxon>
        <taxon>Cyanobacteriota</taxon>
        <taxon>Cyanophyceae</taxon>
        <taxon>Oscillatoriophycideae</taxon>
        <taxon>Chroococcales</taxon>
        <taxon>Aphanothecaceae</taxon>
        <taxon>Rubidibacter</taxon>
    </lineage>
</organism>
<comment type="caution">
    <text evidence="2">The sequence shown here is derived from an EMBL/GenBank/DDBJ whole genome shotgun (WGS) entry which is preliminary data.</text>
</comment>
<dbReference type="InterPro" id="IPR006047">
    <property type="entry name" value="GH13_cat_dom"/>
</dbReference>
<dbReference type="AlphaFoldDB" id="U5DKK8"/>
<feature type="domain" description="Glycosyl hydrolase family 13 catalytic" evidence="1">
    <location>
        <begin position="39"/>
        <end position="499"/>
    </location>
</feature>
<dbReference type="InterPro" id="IPR017853">
    <property type="entry name" value="GH"/>
</dbReference>
<gene>
    <name evidence="2" type="ORF">KR51_00020210</name>
</gene>
<keyword evidence="3" id="KW-1185">Reference proteome</keyword>